<reference evidence="2" key="1">
    <citation type="journal article" date="2014" name="Nat. Genet.">
        <title>Genome and transcriptome of the porcine whipworm Trichuris suis.</title>
        <authorList>
            <person name="Jex A.R."/>
            <person name="Nejsum P."/>
            <person name="Schwarz E.M."/>
            <person name="Hu L."/>
            <person name="Young N.D."/>
            <person name="Hall R.S."/>
            <person name="Korhonen P.K."/>
            <person name="Liao S."/>
            <person name="Thamsborg S."/>
            <person name="Xia J."/>
            <person name="Xu P."/>
            <person name="Wang S."/>
            <person name="Scheerlinck J.P."/>
            <person name="Hofmann A."/>
            <person name="Sternberg P.W."/>
            <person name="Wang J."/>
            <person name="Gasser R.B."/>
        </authorList>
    </citation>
    <scope>NUCLEOTIDE SEQUENCE [LARGE SCALE GENOMIC DNA]</scope>
    <source>
        <strain evidence="2">DCEP-RM93F</strain>
    </source>
</reference>
<protein>
    <submittedName>
        <fullName evidence="2">Uncharacterized protein</fullName>
    </submittedName>
</protein>
<dbReference type="AlphaFoldDB" id="A0A085N0W5"/>
<dbReference type="Proteomes" id="UP000030758">
    <property type="component" value="Unassembled WGS sequence"/>
</dbReference>
<feature type="region of interest" description="Disordered" evidence="1">
    <location>
        <begin position="146"/>
        <end position="191"/>
    </location>
</feature>
<organism evidence="2">
    <name type="scientific">Trichuris suis</name>
    <name type="common">pig whipworm</name>
    <dbReference type="NCBI Taxonomy" id="68888"/>
    <lineage>
        <taxon>Eukaryota</taxon>
        <taxon>Metazoa</taxon>
        <taxon>Ecdysozoa</taxon>
        <taxon>Nematoda</taxon>
        <taxon>Enoplea</taxon>
        <taxon>Dorylaimia</taxon>
        <taxon>Trichinellida</taxon>
        <taxon>Trichuridae</taxon>
        <taxon>Trichuris</taxon>
    </lineage>
</organism>
<sequence>MFRLLSVNGAISLRSLLYIVPLLDRAESLRFHGVTVSTLDFESSNPSSNLGGTCCLYLTVGKKNLTKKDEQRLSVMETTTLTRTIGISKLGHNEMVRLSVRVAPVVNKVRERRLGWFGHVLRREDNHPSKHLLLHTQIEGKRHRGRPKLRWFDKDGSERTTTHSEPSSRETHMEEHYQSRRPRISGTNEKKENLRSYNIGFAISEAYVALGKPVVPSSTLSLED</sequence>
<evidence type="ECO:0000313" key="2">
    <source>
        <dbReference type="EMBL" id="KFD63111.1"/>
    </source>
</evidence>
<gene>
    <name evidence="2" type="ORF">M514_24698</name>
</gene>
<dbReference type="EMBL" id="KL367580">
    <property type="protein sequence ID" value="KFD63111.1"/>
    <property type="molecule type" value="Genomic_DNA"/>
</dbReference>
<name>A0A085N0W5_9BILA</name>
<proteinExistence type="predicted"/>
<accession>A0A085N0W5</accession>
<evidence type="ECO:0000256" key="1">
    <source>
        <dbReference type="SAM" id="MobiDB-lite"/>
    </source>
</evidence>
<feature type="compositionally biased region" description="Basic and acidic residues" evidence="1">
    <location>
        <begin position="150"/>
        <end position="178"/>
    </location>
</feature>